<dbReference type="Proteomes" id="UP000694843">
    <property type="component" value="Unplaced"/>
</dbReference>
<feature type="active site" evidence="7">
    <location>
        <position position="302"/>
    </location>
</feature>
<dbReference type="PROSITE" id="PS51275">
    <property type="entry name" value="PEPTIDASE_C26_GGH"/>
    <property type="match status" value="1"/>
</dbReference>
<name>A0A8B7NYE7_HYAAZ</name>
<dbReference type="GO" id="GO:0005576">
    <property type="term" value="C:extracellular region"/>
    <property type="evidence" value="ECO:0007669"/>
    <property type="project" value="UniProtKB-SubCell"/>
</dbReference>
<feature type="active site" description="Proton donor" evidence="6">
    <location>
        <position position="302"/>
    </location>
</feature>
<sequence>MSRTRIILPWVFLVCMSLLPWTSQSLRVKSSTGDNVLIIANTFVPTTNDSSTREIERMSNGTHESSENHTVPKSAQAVNLRPVIGILSQEPSRSLQRALQRHNMSSYTSYIAASYVKTVEAAGARVVPIMINKDAEYYKKLATSLNGILFPGGAVSVTNSSGYGAAGDALYQMVMASNARGQPMPLWATCLGFEMLVYLAAGRKNNLLTSCAAIDRAVPLHLQPGWQESKLWKDASPELLQAVQSQNITYNFHKFCVTPETFRKLDVNDSYYVSSLNTDDNSLPYVSTIEHKTYPIYGTQWHPEKNSYEWRSDAKIPHSPVAVDLERHVSKVFVQEARSNNNSFNSEAELESYLIYNYSPVYMAKLYKSSFQQCYLFK</sequence>
<protein>
    <recommendedName>
        <fullName evidence="7">folate gamma-glutamyl hydrolase</fullName>
        <ecNumber evidence="7">3.4.19.9</ecNumber>
    </recommendedName>
</protein>
<dbReference type="GeneID" id="108675247"/>
<keyword evidence="9" id="KW-1185">Reference proteome</keyword>
<keyword evidence="3" id="KW-0964">Secreted</keyword>
<evidence type="ECO:0000256" key="6">
    <source>
        <dbReference type="PIRSR" id="PIRSR615527-1"/>
    </source>
</evidence>
<reference evidence="10" key="1">
    <citation type="submission" date="2025-08" db="UniProtKB">
        <authorList>
            <consortium name="RefSeq"/>
        </authorList>
    </citation>
    <scope>IDENTIFICATION</scope>
    <source>
        <tissue evidence="10">Whole organism</tissue>
    </source>
</reference>
<dbReference type="AlphaFoldDB" id="A0A8B7NYE7"/>
<dbReference type="PANTHER" id="PTHR11315">
    <property type="entry name" value="PROTEASE FAMILY C26 GAMMA-GLUTAMYL HYDROLASE"/>
    <property type="match status" value="1"/>
</dbReference>
<comment type="similarity">
    <text evidence="2">Belongs to the peptidase C26 family.</text>
</comment>
<dbReference type="KEGG" id="hazt:108675247"/>
<dbReference type="InterPro" id="IPR015527">
    <property type="entry name" value="Pept_C26_g-glut_hydrolase"/>
</dbReference>
<dbReference type="Pfam" id="PF07722">
    <property type="entry name" value="Peptidase_C26"/>
    <property type="match status" value="1"/>
</dbReference>
<dbReference type="GO" id="GO:0034722">
    <property type="term" value="F:gamma-glutamyl-peptidase activity"/>
    <property type="evidence" value="ECO:0007669"/>
    <property type="project" value="UniProtKB-UniRule"/>
</dbReference>
<evidence type="ECO:0000256" key="5">
    <source>
        <dbReference type="ARBA" id="ARBA00022801"/>
    </source>
</evidence>
<keyword evidence="4 8" id="KW-0732">Signal</keyword>
<evidence type="ECO:0000256" key="1">
    <source>
        <dbReference type="ARBA" id="ARBA00004239"/>
    </source>
</evidence>
<dbReference type="PANTHER" id="PTHR11315:SF0">
    <property type="entry name" value="FOLATE GAMMA-GLUTAMYL HYDROLASE"/>
    <property type="match status" value="1"/>
</dbReference>
<dbReference type="FunFam" id="3.40.50.880:FF:000024">
    <property type="entry name" value="Folate gamma-glutamyl hydrolase"/>
    <property type="match status" value="1"/>
</dbReference>
<gene>
    <name evidence="10" type="primary">LOC108675247</name>
</gene>
<evidence type="ECO:0000256" key="2">
    <source>
        <dbReference type="ARBA" id="ARBA00011083"/>
    </source>
</evidence>
<dbReference type="RefSeq" id="XP_018018730.2">
    <property type="nucleotide sequence ID" value="XM_018163241.2"/>
</dbReference>
<dbReference type="EC" id="3.4.19.9" evidence="7"/>
<comment type="catalytic activity">
    <reaction evidence="7">
        <text>(6S)-5,6,7,8-tetrahydrofolyl-(gamma-L-Glu)(n) + (n-1) H2O = (6S)-5,6,7,8-tetrahydrofolate + (n-1) L-glutamate</text>
        <dbReference type="Rhea" id="RHEA:56784"/>
        <dbReference type="Rhea" id="RHEA-COMP:14738"/>
        <dbReference type="ChEBI" id="CHEBI:15377"/>
        <dbReference type="ChEBI" id="CHEBI:29985"/>
        <dbReference type="ChEBI" id="CHEBI:57453"/>
        <dbReference type="ChEBI" id="CHEBI:141005"/>
        <dbReference type="EC" id="3.4.19.9"/>
    </reaction>
</comment>
<dbReference type="SUPFAM" id="SSF52317">
    <property type="entry name" value="Class I glutamine amidotransferase-like"/>
    <property type="match status" value="1"/>
</dbReference>
<proteinExistence type="inferred from homology"/>
<dbReference type="OrthoDB" id="64220at2759"/>
<comment type="subcellular location">
    <subcellularLocation>
        <location evidence="1">Secreted</location>
        <location evidence="1">Extracellular space</location>
    </subcellularLocation>
</comment>
<evidence type="ECO:0000256" key="7">
    <source>
        <dbReference type="PROSITE-ProRule" id="PRU00607"/>
    </source>
</evidence>
<evidence type="ECO:0000313" key="10">
    <source>
        <dbReference type="RefSeq" id="XP_018018730.2"/>
    </source>
</evidence>
<feature type="chain" id="PRO_5036931025" description="folate gamma-glutamyl hydrolase" evidence="8">
    <location>
        <begin position="26"/>
        <end position="378"/>
    </location>
</feature>
<dbReference type="PROSITE" id="PS51273">
    <property type="entry name" value="GATASE_TYPE_1"/>
    <property type="match status" value="1"/>
</dbReference>
<dbReference type="Gene3D" id="3.40.50.880">
    <property type="match status" value="1"/>
</dbReference>
<dbReference type="OMA" id="EPVSSHF"/>
<feature type="active site" description="Nucleophile" evidence="6 7">
    <location>
        <position position="190"/>
    </location>
</feature>
<evidence type="ECO:0000256" key="8">
    <source>
        <dbReference type="SAM" id="SignalP"/>
    </source>
</evidence>
<evidence type="ECO:0000256" key="3">
    <source>
        <dbReference type="ARBA" id="ARBA00022525"/>
    </source>
</evidence>
<evidence type="ECO:0000256" key="4">
    <source>
        <dbReference type="ARBA" id="ARBA00022729"/>
    </source>
</evidence>
<keyword evidence="5 7" id="KW-0378">Hydrolase</keyword>
<feature type="signal peptide" evidence="8">
    <location>
        <begin position="1"/>
        <end position="25"/>
    </location>
</feature>
<accession>A0A8B7NYE7</accession>
<dbReference type="GO" id="GO:0046900">
    <property type="term" value="P:tetrahydrofolylpolyglutamate metabolic process"/>
    <property type="evidence" value="ECO:0007669"/>
    <property type="project" value="TreeGrafter"/>
</dbReference>
<evidence type="ECO:0000313" key="9">
    <source>
        <dbReference type="Proteomes" id="UP000694843"/>
    </source>
</evidence>
<dbReference type="InterPro" id="IPR029062">
    <property type="entry name" value="Class_I_gatase-like"/>
</dbReference>
<organism evidence="9 10">
    <name type="scientific">Hyalella azteca</name>
    <name type="common">Amphipod</name>
    <dbReference type="NCBI Taxonomy" id="294128"/>
    <lineage>
        <taxon>Eukaryota</taxon>
        <taxon>Metazoa</taxon>
        <taxon>Ecdysozoa</taxon>
        <taxon>Arthropoda</taxon>
        <taxon>Crustacea</taxon>
        <taxon>Multicrustacea</taxon>
        <taxon>Malacostraca</taxon>
        <taxon>Eumalacostraca</taxon>
        <taxon>Peracarida</taxon>
        <taxon>Amphipoda</taxon>
        <taxon>Senticaudata</taxon>
        <taxon>Talitrida</taxon>
        <taxon>Talitroidea</taxon>
        <taxon>Hyalellidae</taxon>
        <taxon>Hyalella</taxon>
    </lineage>
</organism>
<dbReference type="GO" id="GO:0005773">
    <property type="term" value="C:vacuole"/>
    <property type="evidence" value="ECO:0007669"/>
    <property type="project" value="TreeGrafter"/>
</dbReference>
<dbReference type="InterPro" id="IPR011697">
    <property type="entry name" value="Peptidase_C26"/>
</dbReference>